<evidence type="ECO:0000256" key="5">
    <source>
        <dbReference type="SAM" id="Phobius"/>
    </source>
</evidence>
<sequence length="318" mass="34195">MNWIGFAIGLVAAISTSVLSALGIALQRKSHVDEEEKPADERTAYVTRPMWLLGFGLYLACQTFGASIALGQLPTLILAPLGSVQLVFNAIFASMLSGDPFDQTDIYATALVTAGAIIVTVAGYTGEQALSISKQIELIQRRPFVTLQLAVQCLTLILLIALLFVTVRGPRNSSKNQRNRSLLSAVLAGTLQAESFIAGKCAVELLKLTIFGHDNQFGKLGSLFLLLMILVLAVSNLFFFSEALRLGSAVLCFPVCYCVFIIVSFLDSVIFFDADLSAMKIAFSAAGALIIIAGVLILSRPRRDSQPSEDETLPLVSK</sequence>
<dbReference type="AlphaFoldDB" id="A0AAV8UXT9"/>
<dbReference type="Proteomes" id="UP001157974">
    <property type="component" value="Unassembled WGS sequence"/>
</dbReference>
<evidence type="ECO:0000256" key="4">
    <source>
        <dbReference type="ARBA" id="ARBA00023136"/>
    </source>
</evidence>
<dbReference type="PANTHER" id="PTHR12570:SF86">
    <property type="entry name" value="ADR321CP"/>
    <property type="match status" value="1"/>
</dbReference>
<keyword evidence="3 5" id="KW-1133">Transmembrane helix</keyword>
<dbReference type="GO" id="GO:0016020">
    <property type="term" value="C:membrane"/>
    <property type="evidence" value="ECO:0007669"/>
    <property type="project" value="UniProtKB-SubCell"/>
</dbReference>
<protein>
    <recommendedName>
        <fullName evidence="8">Magnesium transporter</fullName>
    </recommendedName>
</protein>
<evidence type="ECO:0000313" key="6">
    <source>
        <dbReference type="EMBL" id="KAJ8905351.1"/>
    </source>
</evidence>
<feature type="transmembrane region" description="Helical" evidence="5">
    <location>
        <begin position="217"/>
        <end position="239"/>
    </location>
</feature>
<reference evidence="6 7" key="1">
    <citation type="journal article" date="2023" name="Nat. Commun.">
        <title>Origin of minicircular mitochondrial genomes in red algae.</title>
        <authorList>
            <person name="Lee Y."/>
            <person name="Cho C.H."/>
            <person name="Lee Y.M."/>
            <person name="Park S.I."/>
            <person name="Yang J.H."/>
            <person name="West J.A."/>
            <person name="Bhattacharya D."/>
            <person name="Yoon H.S."/>
        </authorList>
    </citation>
    <scope>NUCLEOTIDE SEQUENCE [LARGE SCALE GENOMIC DNA]</scope>
    <source>
        <strain evidence="6 7">CCMP1338</strain>
        <tissue evidence="6">Whole cell</tissue>
    </source>
</reference>
<dbReference type="EMBL" id="JAMWBK010000005">
    <property type="protein sequence ID" value="KAJ8905351.1"/>
    <property type="molecule type" value="Genomic_DNA"/>
</dbReference>
<proteinExistence type="predicted"/>
<evidence type="ECO:0000313" key="7">
    <source>
        <dbReference type="Proteomes" id="UP001157974"/>
    </source>
</evidence>
<feature type="transmembrane region" description="Helical" evidence="5">
    <location>
        <begin position="6"/>
        <end position="26"/>
    </location>
</feature>
<dbReference type="InterPro" id="IPR008521">
    <property type="entry name" value="Mg_trans_NIPA"/>
</dbReference>
<accession>A0AAV8UXT9</accession>
<keyword evidence="2 5" id="KW-0812">Transmembrane</keyword>
<gene>
    <name evidence="6" type="ORF">NDN08_001858</name>
</gene>
<name>A0AAV8UXT9_9RHOD</name>
<dbReference type="SUPFAM" id="SSF103481">
    <property type="entry name" value="Multidrug resistance efflux transporter EmrE"/>
    <property type="match status" value="2"/>
</dbReference>
<dbReference type="InterPro" id="IPR037185">
    <property type="entry name" value="EmrE-like"/>
</dbReference>
<feature type="transmembrane region" description="Helical" evidence="5">
    <location>
        <begin position="251"/>
        <end position="272"/>
    </location>
</feature>
<evidence type="ECO:0000256" key="1">
    <source>
        <dbReference type="ARBA" id="ARBA00004141"/>
    </source>
</evidence>
<feature type="transmembrane region" description="Helical" evidence="5">
    <location>
        <begin position="106"/>
        <end position="125"/>
    </location>
</feature>
<dbReference type="PANTHER" id="PTHR12570">
    <property type="match status" value="1"/>
</dbReference>
<comment type="caution">
    <text evidence="6">The sequence shown here is derived from an EMBL/GenBank/DDBJ whole genome shotgun (WGS) entry which is preliminary data.</text>
</comment>
<keyword evidence="4 5" id="KW-0472">Membrane</keyword>
<evidence type="ECO:0000256" key="3">
    <source>
        <dbReference type="ARBA" id="ARBA00022989"/>
    </source>
</evidence>
<dbReference type="Pfam" id="PF05653">
    <property type="entry name" value="Mg_trans_NIPA"/>
    <property type="match status" value="1"/>
</dbReference>
<keyword evidence="7" id="KW-1185">Reference proteome</keyword>
<comment type="subcellular location">
    <subcellularLocation>
        <location evidence="1">Membrane</location>
        <topology evidence="1">Multi-pass membrane protein</topology>
    </subcellularLocation>
</comment>
<organism evidence="6 7">
    <name type="scientific">Rhodosorus marinus</name>
    <dbReference type="NCBI Taxonomy" id="101924"/>
    <lineage>
        <taxon>Eukaryota</taxon>
        <taxon>Rhodophyta</taxon>
        <taxon>Stylonematophyceae</taxon>
        <taxon>Stylonematales</taxon>
        <taxon>Stylonemataceae</taxon>
        <taxon>Rhodosorus</taxon>
    </lineage>
</organism>
<dbReference type="GO" id="GO:0015095">
    <property type="term" value="F:magnesium ion transmembrane transporter activity"/>
    <property type="evidence" value="ECO:0007669"/>
    <property type="project" value="InterPro"/>
</dbReference>
<feature type="transmembrane region" description="Helical" evidence="5">
    <location>
        <begin position="278"/>
        <end position="298"/>
    </location>
</feature>
<evidence type="ECO:0000256" key="2">
    <source>
        <dbReference type="ARBA" id="ARBA00022692"/>
    </source>
</evidence>
<feature type="transmembrane region" description="Helical" evidence="5">
    <location>
        <begin position="145"/>
        <end position="167"/>
    </location>
</feature>
<feature type="transmembrane region" description="Helical" evidence="5">
    <location>
        <begin position="50"/>
        <end position="70"/>
    </location>
</feature>
<evidence type="ECO:0008006" key="8">
    <source>
        <dbReference type="Google" id="ProtNLM"/>
    </source>
</evidence>